<gene>
    <name evidence="1" type="ORF">EDC34_101234</name>
</gene>
<accession>A0A4R3N944</accession>
<name>A0A4R3N944_9GAMM</name>
<sequence length="342" mass="35843">MATPSRKHPHPLGSRLARDVLAICLHGSSSGGDAPPEWVHLIPAGTFSGRDGRGPYTLDAGAAQAVLDAFARHGADLPIDYEHQSLTATDKAGPVPAAGWIKALELRADGLWAQVAWTPQAAALLAAREYRYLSPVFMYRKDGAIVELVGAGLTHTPNLHLRAAAARQLEAHPVDDLLERLIMILNLPVTATGDEVAAELQKLIDRLTAAEAAAQAAQSAQPAAPDPAEWVPVAQHRAVAEQLAALQAAQARAAAETAVAEAMRSGKLVPAMQDWALAYASQDPTGFAAWAAAAPVVVATAGATSAHRVQDDALTDEDRYVIAALGMSEAAFVAHKRALDHA</sequence>
<evidence type="ECO:0000313" key="1">
    <source>
        <dbReference type="EMBL" id="TCT25908.1"/>
    </source>
</evidence>
<dbReference type="EMBL" id="SMAP01000001">
    <property type="protein sequence ID" value="TCT25908.1"/>
    <property type="molecule type" value="Genomic_DNA"/>
</dbReference>
<dbReference type="OrthoDB" id="2043985at2"/>
<proteinExistence type="predicted"/>
<keyword evidence="2" id="KW-1185">Reference proteome</keyword>
<dbReference type="InterPro" id="IPR012106">
    <property type="entry name" value="Phage_Mu_Gp1"/>
</dbReference>
<organism evidence="1 2">
    <name type="scientific">Thermomonas haemolytica</name>
    <dbReference type="NCBI Taxonomy" id="141949"/>
    <lineage>
        <taxon>Bacteria</taxon>
        <taxon>Pseudomonadati</taxon>
        <taxon>Pseudomonadota</taxon>
        <taxon>Gammaproteobacteria</taxon>
        <taxon>Lysobacterales</taxon>
        <taxon>Lysobacteraceae</taxon>
        <taxon>Thermomonas</taxon>
    </lineage>
</organism>
<dbReference type="Proteomes" id="UP000295414">
    <property type="component" value="Unassembled WGS sequence"/>
</dbReference>
<comment type="caution">
    <text evidence="1">The sequence shown here is derived from an EMBL/GenBank/DDBJ whole genome shotgun (WGS) entry which is preliminary data.</text>
</comment>
<reference evidence="1 2" key="1">
    <citation type="submission" date="2019-03" db="EMBL/GenBank/DDBJ databases">
        <title>Genomic Encyclopedia of Type Strains, Phase IV (KMG-IV): sequencing the most valuable type-strain genomes for metagenomic binning, comparative biology and taxonomic classification.</title>
        <authorList>
            <person name="Goeker M."/>
        </authorList>
    </citation>
    <scope>NUCLEOTIDE SEQUENCE [LARGE SCALE GENOMIC DNA]</scope>
    <source>
        <strain evidence="1 2">DSM 13605</strain>
    </source>
</reference>
<dbReference type="PIRSF" id="PIRSF016624">
    <property type="entry name" value="Mu_prophg_I"/>
    <property type="match status" value="1"/>
</dbReference>
<evidence type="ECO:0000313" key="2">
    <source>
        <dbReference type="Proteomes" id="UP000295414"/>
    </source>
</evidence>
<dbReference type="RefSeq" id="WP_114959031.1">
    <property type="nucleotide sequence ID" value="NZ_MSZW01000060.1"/>
</dbReference>
<dbReference type="Pfam" id="PF10123">
    <property type="entry name" value="Mu-like_Pro"/>
    <property type="match status" value="1"/>
</dbReference>
<protein>
    <submittedName>
        <fullName evidence="1">Phage I-like protein</fullName>
    </submittedName>
</protein>
<dbReference type="AlphaFoldDB" id="A0A4R3N944"/>